<dbReference type="EMBL" id="CAJNDS010000888">
    <property type="protein sequence ID" value="CAE7239463.1"/>
    <property type="molecule type" value="Genomic_DNA"/>
</dbReference>
<keyword evidence="1" id="KW-0732">Signal</keyword>
<reference evidence="2" key="1">
    <citation type="submission" date="2021-02" db="EMBL/GenBank/DDBJ databases">
        <authorList>
            <person name="Dougan E. K."/>
            <person name="Rhodes N."/>
            <person name="Thang M."/>
            <person name="Chan C."/>
        </authorList>
    </citation>
    <scope>NUCLEOTIDE SEQUENCE</scope>
</reference>
<feature type="chain" id="PRO_5032627800" evidence="1">
    <location>
        <begin position="20"/>
        <end position="154"/>
    </location>
</feature>
<dbReference type="Proteomes" id="UP000604046">
    <property type="component" value="Unassembled WGS sequence"/>
</dbReference>
<evidence type="ECO:0000313" key="2">
    <source>
        <dbReference type="EMBL" id="CAE7239463.1"/>
    </source>
</evidence>
<dbReference type="AlphaFoldDB" id="A0A812LDN5"/>
<evidence type="ECO:0000313" key="3">
    <source>
        <dbReference type="Proteomes" id="UP000604046"/>
    </source>
</evidence>
<gene>
    <name evidence="2" type="ORF">SNAT2548_LOCUS10629</name>
</gene>
<sequence length="154" mass="17002">MAILAFVLFTSACAYRQDAMPMNELELDHAQLIESTQGLLHTIKDLRFQYQGLKANASFAELDDGLAHFSRDGALLQTVHDECKQHVHDLKVYLGQEKEEDVGNFCRLHREKGSLITCDSKQDCIYGCSGGGGPGGRCTCEGIMIQTCGCRKKS</sequence>
<proteinExistence type="predicted"/>
<organism evidence="2 3">
    <name type="scientific">Symbiodinium natans</name>
    <dbReference type="NCBI Taxonomy" id="878477"/>
    <lineage>
        <taxon>Eukaryota</taxon>
        <taxon>Sar</taxon>
        <taxon>Alveolata</taxon>
        <taxon>Dinophyceae</taxon>
        <taxon>Suessiales</taxon>
        <taxon>Symbiodiniaceae</taxon>
        <taxon>Symbiodinium</taxon>
    </lineage>
</organism>
<protein>
    <submittedName>
        <fullName evidence="2">Uncharacterized protein</fullName>
    </submittedName>
</protein>
<keyword evidence="3" id="KW-1185">Reference proteome</keyword>
<comment type="caution">
    <text evidence="2">The sequence shown here is derived from an EMBL/GenBank/DDBJ whole genome shotgun (WGS) entry which is preliminary data.</text>
</comment>
<evidence type="ECO:0000256" key="1">
    <source>
        <dbReference type="SAM" id="SignalP"/>
    </source>
</evidence>
<name>A0A812LDN5_9DINO</name>
<feature type="signal peptide" evidence="1">
    <location>
        <begin position="1"/>
        <end position="19"/>
    </location>
</feature>
<accession>A0A812LDN5</accession>